<comment type="function">
    <text evidence="7">Catalyzes the ferrous insertion into protoporphyrin IX.</text>
</comment>
<keyword evidence="10" id="KW-1185">Reference proteome</keyword>
<evidence type="ECO:0000313" key="10">
    <source>
        <dbReference type="Proteomes" id="UP000236893"/>
    </source>
</evidence>
<comment type="subcellular location">
    <subcellularLocation>
        <location evidence="7">Cytoplasm</location>
    </subcellularLocation>
</comment>
<dbReference type="Gene3D" id="3.40.50.1400">
    <property type="match status" value="2"/>
</dbReference>
<evidence type="ECO:0000256" key="4">
    <source>
        <dbReference type="ARBA" id="ARBA00023239"/>
    </source>
</evidence>
<dbReference type="CDD" id="cd03411">
    <property type="entry name" value="Ferrochelatase_N"/>
    <property type="match status" value="1"/>
</dbReference>
<dbReference type="OrthoDB" id="9809741at2"/>
<dbReference type="GO" id="GO:0006783">
    <property type="term" value="P:heme biosynthetic process"/>
    <property type="evidence" value="ECO:0007669"/>
    <property type="project" value="UniProtKB-UniRule"/>
</dbReference>
<keyword evidence="7" id="KW-0479">Metal-binding</keyword>
<dbReference type="UniPathway" id="UPA00252">
    <property type="reaction ID" value="UER00325"/>
</dbReference>
<keyword evidence="2 7" id="KW-0408">Iron</keyword>
<dbReference type="CDD" id="cd00419">
    <property type="entry name" value="Ferrochelatase_C"/>
    <property type="match status" value="1"/>
</dbReference>
<feature type="binding site" evidence="7">
    <location>
        <position position="193"/>
    </location>
    <ligand>
        <name>Fe(2+)</name>
        <dbReference type="ChEBI" id="CHEBI:29033"/>
    </ligand>
</feature>
<dbReference type="Proteomes" id="UP000236893">
    <property type="component" value="Unassembled WGS sequence"/>
</dbReference>
<dbReference type="InterPro" id="IPR001015">
    <property type="entry name" value="Ferrochelatase"/>
</dbReference>
<dbReference type="Pfam" id="PF00762">
    <property type="entry name" value="Ferrochelatase"/>
    <property type="match status" value="1"/>
</dbReference>
<dbReference type="InterPro" id="IPR033644">
    <property type="entry name" value="Ferrochelatase_C"/>
</dbReference>
<keyword evidence="3 7" id="KW-0350">Heme biosynthesis</keyword>
<evidence type="ECO:0000256" key="2">
    <source>
        <dbReference type="ARBA" id="ARBA00023004"/>
    </source>
</evidence>
<dbReference type="GO" id="GO:0005737">
    <property type="term" value="C:cytoplasm"/>
    <property type="evidence" value="ECO:0007669"/>
    <property type="project" value="UniProtKB-SubCell"/>
</dbReference>
<proteinExistence type="inferred from homology"/>
<gene>
    <name evidence="7" type="primary">hemH</name>
    <name evidence="9" type="ORF">C3K47_18350</name>
</gene>
<feature type="binding site" evidence="7">
    <location>
        <position position="296"/>
    </location>
    <ligand>
        <name>Fe(2+)</name>
        <dbReference type="ChEBI" id="CHEBI:29033"/>
    </ligand>
</feature>
<dbReference type="InterPro" id="IPR033659">
    <property type="entry name" value="Ferrochelatase_N"/>
</dbReference>
<evidence type="ECO:0000256" key="3">
    <source>
        <dbReference type="ARBA" id="ARBA00023133"/>
    </source>
</evidence>
<comment type="caution">
    <text evidence="9">The sequence shown here is derived from an EMBL/GenBank/DDBJ whole genome shotgun (WGS) entry which is preliminary data.</text>
</comment>
<dbReference type="SUPFAM" id="SSF53800">
    <property type="entry name" value="Chelatase"/>
    <property type="match status" value="1"/>
</dbReference>
<comment type="catalytic activity">
    <reaction evidence="6">
        <text>Fe-coproporphyrin III + 2 H(+) = coproporphyrin III + Fe(2+)</text>
        <dbReference type="Rhea" id="RHEA:49572"/>
        <dbReference type="ChEBI" id="CHEBI:15378"/>
        <dbReference type="ChEBI" id="CHEBI:29033"/>
        <dbReference type="ChEBI" id="CHEBI:68438"/>
        <dbReference type="ChEBI" id="CHEBI:131725"/>
        <dbReference type="EC" id="4.99.1.9"/>
    </reaction>
    <physiologicalReaction direction="right-to-left" evidence="6">
        <dbReference type="Rhea" id="RHEA:49574"/>
    </physiologicalReaction>
</comment>
<keyword evidence="7" id="KW-0963">Cytoplasm</keyword>
<evidence type="ECO:0000256" key="1">
    <source>
        <dbReference type="ARBA" id="ARBA00007718"/>
    </source>
</evidence>
<dbReference type="HAMAP" id="MF_00323">
    <property type="entry name" value="Ferrochelatase"/>
    <property type="match status" value="1"/>
</dbReference>
<name>A0A2S4ZWQ7_9SPHI</name>
<evidence type="ECO:0000313" key="9">
    <source>
        <dbReference type="EMBL" id="POY34800.1"/>
    </source>
</evidence>
<dbReference type="PANTHER" id="PTHR11108">
    <property type="entry name" value="FERROCHELATASE"/>
    <property type="match status" value="1"/>
</dbReference>
<dbReference type="NCBIfam" id="TIGR00109">
    <property type="entry name" value="hemH"/>
    <property type="match status" value="1"/>
</dbReference>
<dbReference type="AlphaFoldDB" id="A0A2S4ZWQ7"/>
<dbReference type="GO" id="GO:0004325">
    <property type="term" value="F:ferrochelatase activity"/>
    <property type="evidence" value="ECO:0007669"/>
    <property type="project" value="UniProtKB-UniRule"/>
</dbReference>
<evidence type="ECO:0000256" key="8">
    <source>
        <dbReference type="RuleBase" id="RU004185"/>
    </source>
</evidence>
<keyword evidence="5 7" id="KW-0627">Porphyrin biosynthesis</keyword>
<keyword evidence="4 7" id="KW-0456">Lyase</keyword>
<organism evidence="9 10">
    <name type="scientific">Solitalea longa</name>
    <dbReference type="NCBI Taxonomy" id="2079460"/>
    <lineage>
        <taxon>Bacteria</taxon>
        <taxon>Pseudomonadati</taxon>
        <taxon>Bacteroidota</taxon>
        <taxon>Sphingobacteriia</taxon>
        <taxon>Sphingobacteriales</taxon>
        <taxon>Sphingobacteriaceae</taxon>
        <taxon>Solitalea</taxon>
    </lineage>
</organism>
<protein>
    <recommendedName>
        <fullName evidence="7">Ferrochelatase</fullName>
        <ecNumber evidence="7">4.98.1.1</ecNumber>
    </recommendedName>
    <alternativeName>
        <fullName evidence="7">Heme synthase</fullName>
    </alternativeName>
    <alternativeName>
        <fullName evidence="7">Protoheme ferro-lyase</fullName>
    </alternativeName>
</protein>
<sequence>MMKSKKGILLINLGTPDSPSTADVRKYLDEFLSDPRVIDLNPLGRFFLVKGIILPTRSPKSAATYQKIWTENGSPLMHYTVRQKELLAERLGDDYMVEYAMRYQNPNIEKVLERFRKAKIFDIKVIPLFPQYASATTGSVHDMVMALVKNWQIIPNIQFVNSFPDHPIMIDAFAQLGNKYDLAAYDHVLFSFHGLPKRQLMKADPSGCHCQQVENCCAKININNQYCYSAQSHLTARSIAQKLNIPQEKYSICFQSRLGKDPWVEPYTSEVIARLAKEGKKKLLVFCPAFVADCLETTFEIGVEYDEEFKHLGGEKVQLVEGLNEHPRWIDALEDIARN</sequence>
<dbReference type="EC" id="4.98.1.1" evidence="7"/>
<dbReference type="GO" id="GO:0046872">
    <property type="term" value="F:metal ion binding"/>
    <property type="evidence" value="ECO:0007669"/>
    <property type="project" value="UniProtKB-KW"/>
</dbReference>
<evidence type="ECO:0000256" key="6">
    <source>
        <dbReference type="ARBA" id="ARBA00024536"/>
    </source>
</evidence>
<dbReference type="PANTHER" id="PTHR11108:SF1">
    <property type="entry name" value="FERROCHELATASE, MITOCHONDRIAL"/>
    <property type="match status" value="1"/>
</dbReference>
<comment type="similarity">
    <text evidence="1 7 8">Belongs to the ferrochelatase family.</text>
</comment>
<evidence type="ECO:0000256" key="7">
    <source>
        <dbReference type="HAMAP-Rule" id="MF_00323"/>
    </source>
</evidence>
<dbReference type="EMBL" id="PQVF01000018">
    <property type="protein sequence ID" value="POY34800.1"/>
    <property type="molecule type" value="Genomic_DNA"/>
</dbReference>
<comment type="catalytic activity">
    <reaction evidence="7">
        <text>heme b + 2 H(+) = protoporphyrin IX + Fe(2+)</text>
        <dbReference type="Rhea" id="RHEA:22584"/>
        <dbReference type="ChEBI" id="CHEBI:15378"/>
        <dbReference type="ChEBI" id="CHEBI:29033"/>
        <dbReference type="ChEBI" id="CHEBI:57306"/>
        <dbReference type="ChEBI" id="CHEBI:60344"/>
        <dbReference type="EC" id="4.98.1.1"/>
    </reaction>
</comment>
<evidence type="ECO:0000256" key="5">
    <source>
        <dbReference type="ARBA" id="ARBA00023244"/>
    </source>
</evidence>
<reference evidence="9 10" key="1">
    <citation type="submission" date="2018-01" db="EMBL/GenBank/DDBJ databases">
        <authorList>
            <person name="Gaut B.S."/>
            <person name="Morton B.R."/>
            <person name="Clegg M.T."/>
            <person name="Duvall M.R."/>
        </authorList>
    </citation>
    <scope>NUCLEOTIDE SEQUENCE [LARGE SCALE GENOMIC DNA]</scope>
    <source>
        <strain evidence="9 10">HR-AV</strain>
    </source>
</reference>
<comment type="pathway">
    <text evidence="7">Porphyrin-containing compound metabolism; protoheme biosynthesis; protoheme from protoporphyrin-IX: step 1/1.</text>
</comment>
<accession>A0A2S4ZWQ7</accession>